<dbReference type="STRING" id="179408.Osc7112_4129"/>
<dbReference type="PROSITE" id="PS50109">
    <property type="entry name" value="HIS_KIN"/>
    <property type="match status" value="1"/>
</dbReference>
<keyword evidence="3" id="KW-0597">Phosphoprotein</keyword>
<dbReference type="InterPro" id="IPR050736">
    <property type="entry name" value="Sensor_HK_Regulatory"/>
</dbReference>
<dbReference type="HOGENOM" id="CLU_000445_114_76_3"/>
<dbReference type="RefSeq" id="WP_015177701.1">
    <property type="nucleotide sequence ID" value="NC_019729.1"/>
</dbReference>
<dbReference type="CDD" id="cd16922">
    <property type="entry name" value="HATPase_EvgS-ArcB-TorS-like"/>
    <property type="match status" value="1"/>
</dbReference>
<dbReference type="InterPro" id="IPR003594">
    <property type="entry name" value="HATPase_dom"/>
</dbReference>
<proteinExistence type="predicted"/>
<dbReference type="Gene3D" id="3.30.565.10">
    <property type="entry name" value="Histidine kinase-like ATPase, C-terminal domain"/>
    <property type="match status" value="2"/>
</dbReference>
<evidence type="ECO:0000313" key="10">
    <source>
        <dbReference type="Proteomes" id="UP000010478"/>
    </source>
</evidence>
<dbReference type="CDD" id="cd16934">
    <property type="entry name" value="HATPase_RsbT-like"/>
    <property type="match status" value="1"/>
</dbReference>
<dbReference type="OrthoDB" id="510512at2"/>
<dbReference type="PATRIC" id="fig|179408.3.peg.5110"/>
<dbReference type="Pfam" id="PF00512">
    <property type="entry name" value="HisKA"/>
    <property type="match status" value="1"/>
</dbReference>
<name>K9VLT6_9CYAN</name>
<keyword evidence="4" id="KW-0808">Transferase</keyword>
<dbReference type="InterPro" id="IPR036097">
    <property type="entry name" value="HisK_dim/P_sf"/>
</dbReference>
<gene>
    <name evidence="9" type="ORF">Osc7112_4129</name>
</gene>
<dbReference type="InterPro" id="IPR003661">
    <property type="entry name" value="HisK_dim/P_dom"/>
</dbReference>
<dbReference type="SMART" id="SM00388">
    <property type="entry name" value="HisKA"/>
    <property type="match status" value="1"/>
</dbReference>
<evidence type="ECO:0000313" key="9">
    <source>
        <dbReference type="EMBL" id="AFZ08457.1"/>
    </source>
</evidence>
<dbReference type="EC" id="2.7.13.3" evidence="2"/>
<dbReference type="Gene3D" id="1.10.287.130">
    <property type="match status" value="1"/>
</dbReference>
<feature type="domain" description="Histidine kinase" evidence="8">
    <location>
        <begin position="225"/>
        <end position="445"/>
    </location>
</feature>
<keyword evidence="6" id="KW-0902">Two-component regulatory system</keyword>
<accession>K9VLT6</accession>
<dbReference type="GO" id="GO:0000155">
    <property type="term" value="F:phosphorelay sensor kinase activity"/>
    <property type="evidence" value="ECO:0007669"/>
    <property type="project" value="InterPro"/>
</dbReference>
<dbReference type="CDD" id="cd00082">
    <property type="entry name" value="HisKA"/>
    <property type="match status" value="1"/>
</dbReference>
<dbReference type="AlphaFoldDB" id="K9VLT6"/>
<dbReference type="EMBL" id="CP003614">
    <property type="protein sequence ID" value="AFZ08457.1"/>
    <property type="molecule type" value="Genomic_DNA"/>
</dbReference>
<keyword evidence="10" id="KW-1185">Reference proteome</keyword>
<evidence type="ECO:0000256" key="1">
    <source>
        <dbReference type="ARBA" id="ARBA00000085"/>
    </source>
</evidence>
<evidence type="ECO:0000259" key="8">
    <source>
        <dbReference type="PROSITE" id="PS50109"/>
    </source>
</evidence>
<evidence type="ECO:0000256" key="4">
    <source>
        <dbReference type="ARBA" id="ARBA00022679"/>
    </source>
</evidence>
<dbReference type="Proteomes" id="UP000010478">
    <property type="component" value="Chromosome"/>
</dbReference>
<evidence type="ECO:0000256" key="3">
    <source>
        <dbReference type="ARBA" id="ARBA00022553"/>
    </source>
</evidence>
<evidence type="ECO:0000256" key="5">
    <source>
        <dbReference type="ARBA" id="ARBA00022777"/>
    </source>
</evidence>
<dbReference type="KEGG" id="oni:Osc7112_4129"/>
<dbReference type="SUPFAM" id="SSF47384">
    <property type="entry name" value="Homodimeric domain of signal transducing histidine kinase"/>
    <property type="match status" value="1"/>
</dbReference>
<dbReference type="eggNOG" id="COG2205">
    <property type="taxonomic scope" value="Bacteria"/>
</dbReference>
<dbReference type="InterPro" id="IPR036890">
    <property type="entry name" value="HATPase_C_sf"/>
</dbReference>
<dbReference type="Pfam" id="PF13581">
    <property type="entry name" value="HATPase_c_2"/>
    <property type="match status" value="1"/>
</dbReference>
<dbReference type="InterPro" id="IPR004358">
    <property type="entry name" value="Sig_transdc_His_kin-like_C"/>
</dbReference>
<dbReference type="SUPFAM" id="SSF55874">
    <property type="entry name" value="ATPase domain of HSP90 chaperone/DNA topoisomerase II/histidine kinase"/>
    <property type="match status" value="2"/>
</dbReference>
<dbReference type="PRINTS" id="PR00344">
    <property type="entry name" value="BCTRLSENSOR"/>
</dbReference>
<evidence type="ECO:0000256" key="6">
    <source>
        <dbReference type="ARBA" id="ARBA00023012"/>
    </source>
</evidence>
<sequence length="527" mass="57662">MSYPILTTEVRFEQDIVQVRQRARQIAAWLGFDSQVQTRIATAVSEIARNAFKYAGGGKVEFIVEGESPQIFRTRISDTGPGIADLATVLSPNFRSQTGAGLGLAAAKRLMDEVQIDSRPDRGTAVQLIKQFSKHMPALSAIELNQLVDKLARQIPEDPYAEIQQQNQELLRTLDELRQRQEELVQLNQQLEDTNRGVLALYAELNDKAESLRREGELKTSFLSNMSHEFRTPLTAIMSLSEILLNRLDGELSSEQEKQVNYIYKAAESLAELVNDSLDLAKVEAGKLTVRLADFEVEDLFSALRGMMRPLLPPNSAVSLIFEDPLELPILTTDEGKVSQILRNLVSNALKFTEAGEVRVAAEIGDEGTVTFSVADTGIGIPPADQRRIFEEFVQIENPLQKGVKGTGLGLSLCKKLAEFLGGSIEITSSPGVGSTFFVTLPILYPGEEENPLDMSAAKGDEIPLASANSRSLRGSGRSPAADSAAKVLIGEDEDSFSVFAEKLAGRKSLYCDINPHRAANLRSAAL</sequence>
<dbReference type="eggNOG" id="COG2172">
    <property type="taxonomic scope" value="Bacteria"/>
</dbReference>
<evidence type="ECO:0000256" key="2">
    <source>
        <dbReference type="ARBA" id="ARBA00012438"/>
    </source>
</evidence>
<evidence type="ECO:0000256" key="7">
    <source>
        <dbReference type="SAM" id="Coils"/>
    </source>
</evidence>
<keyword evidence="7" id="KW-0175">Coiled coil</keyword>
<organism evidence="9 10">
    <name type="scientific">Phormidium nigroviride PCC 7112</name>
    <dbReference type="NCBI Taxonomy" id="179408"/>
    <lineage>
        <taxon>Bacteria</taxon>
        <taxon>Bacillati</taxon>
        <taxon>Cyanobacteriota</taxon>
        <taxon>Cyanophyceae</taxon>
        <taxon>Oscillatoriophycideae</taxon>
        <taxon>Oscillatoriales</taxon>
        <taxon>Oscillatoriaceae</taxon>
        <taxon>Phormidium</taxon>
    </lineage>
</organism>
<protein>
    <recommendedName>
        <fullName evidence="2">histidine kinase</fullName>
        <ecNumber evidence="2">2.7.13.3</ecNumber>
    </recommendedName>
</protein>
<comment type="catalytic activity">
    <reaction evidence="1">
        <text>ATP + protein L-histidine = ADP + protein N-phospho-L-histidine.</text>
        <dbReference type="EC" id="2.7.13.3"/>
    </reaction>
</comment>
<dbReference type="Pfam" id="PF02518">
    <property type="entry name" value="HATPase_c"/>
    <property type="match status" value="1"/>
</dbReference>
<keyword evidence="5 9" id="KW-0418">Kinase</keyword>
<dbReference type="PANTHER" id="PTHR43711">
    <property type="entry name" value="TWO-COMPONENT HISTIDINE KINASE"/>
    <property type="match status" value="1"/>
</dbReference>
<dbReference type="SMART" id="SM00387">
    <property type="entry name" value="HATPase_c"/>
    <property type="match status" value="2"/>
</dbReference>
<dbReference type="PANTHER" id="PTHR43711:SF31">
    <property type="entry name" value="HISTIDINE KINASE"/>
    <property type="match status" value="1"/>
</dbReference>
<dbReference type="InterPro" id="IPR005467">
    <property type="entry name" value="His_kinase_dom"/>
</dbReference>
<reference evidence="9 10" key="1">
    <citation type="submission" date="2012-05" db="EMBL/GenBank/DDBJ databases">
        <title>Finished chromosome of genome of Oscillatoria sp. PCC 7112.</title>
        <authorList>
            <consortium name="US DOE Joint Genome Institute"/>
            <person name="Gugger M."/>
            <person name="Coursin T."/>
            <person name="Rippka R."/>
            <person name="Tandeau De Marsac N."/>
            <person name="Huntemann M."/>
            <person name="Wei C.-L."/>
            <person name="Han J."/>
            <person name="Detter J.C."/>
            <person name="Han C."/>
            <person name="Tapia R."/>
            <person name="Davenport K."/>
            <person name="Daligault H."/>
            <person name="Erkkila T."/>
            <person name="Gu W."/>
            <person name="Munk A.C.C."/>
            <person name="Teshima H."/>
            <person name="Xu Y."/>
            <person name="Chain P."/>
            <person name="Chen A."/>
            <person name="Krypides N."/>
            <person name="Mavromatis K."/>
            <person name="Markowitz V."/>
            <person name="Szeto E."/>
            <person name="Ivanova N."/>
            <person name="Mikhailova N."/>
            <person name="Ovchinnikova G."/>
            <person name="Pagani I."/>
            <person name="Pati A."/>
            <person name="Goodwin L."/>
            <person name="Peters L."/>
            <person name="Pitluck S."/>
            <person name="Woyke T."/>
            <person name="Kerfeld C."/>
        </authorList>
    </citation>
    <scope>NUCLEOTIDE SEQUENCE [LARGE SCALE GENOMIC DNA]</scope>
    <source>
        <strain evidence="9 10">PCC 7112</strain>
    </source>
</reference>
<feature type="coiled-coil region" evidence="7">
    <location>
        <begin position="160"/>
        <end position="215"/>
    </location>
</feature>